<feature type="transmembrane region" description="Helical" evidence="6">
    <location>
        <begin position="60"/>
        <end position="77"/>
    </location>
</feature>
<reference evidence="7" key="1">
    <citation type="submission" date="2022-03" db="EMBL/GenBank/DDBJ databases">
        <authorList>
            <person name="Alioto T."/>
            <person name="Alioto T."/>
            <person name="Gomez Garrido J."/>
        </authorList>
    </citation>
    <scope>NUCLEOTIDE SEQUENCE</scope>
</reference>
<name>A0AAD1T8X6_PELCU</name>
<dbReference type="GO" id="GO:0016020">
    <property type="term" value="C:membrane"/>
    <property type="evidence" value="ECO:0007669"/>
    <property type="project" value="UniProtKB-SubCell"/>
</dbReference>
<sequence>MASLAGTSYFRRASVIWMAVIALSMGFFALTVFVPEQVPYDKLGPIGSFAEYMVKNHHTVMYYGFWWAWTIHVIEALYSMRLCSSKGITDSGVKLKWLIQTFLFGIASLSLLIAYKPSPAKKRR</sequence>
<accession>A0AAD1T8X6</accession>
<dbReference type="Pfam" id="PF14934">
    <property type="entry name" value="TMEM254"/>
    <property type="match status" value="1"/>
</dbReference>
<evidence type="ECO:0000256" key="5">
    <source>
        <dbReference type="ARBA" id="ARBA00034834"/>
    </source>
</evidence>
<keyword evidence="3 6" id="KW-1133">Transmembrane helix</keyword>
<gene>
    <name evidence="7" type="ORF">PECUL_23A018169</name>
</gene>
<evidence type="ECO:0000256" key="1">
    <source>
        <dbReference type="ARBA" id="ARBA00004141"/>
    </source>
</evidence>
<evidence type="ECO:0000256" key="4">
    <source>
        <dbReference type="ARBA" id="ARBA00023136"/>
    </source>
</evidence>
<dbReference type="Proteomes" id="UP001295444">
    <property type="component" value="Chromosome 11"/>
</dbReference>
<evidence type="ECO:0000256" key="6">
    <source>
        <dbReference type="SAM" id="Phobius"/>
    </source>
</evidence>
<evidence type="ECO:0000256" key="2">
    <source>
        <dbReference type="ARBA" id="ARBA00022692"/>
    </source>
</evidence>
<keyword evidence="4 6" id="KW-0472">Membrane</keyword>
<evidence type="ECO:0000313" key="8">
    <source>
        <dbReference type="Proteomes" id="UP001295444"/>
    </source>
</evidence>
<dbReference type="InterPro" id="IPR028110">
    <property type="entry name" value="TMEM254"/>
</dbReference>
<dbReference type="PANTHER" id="PTHR34104:SF3">
    <property type="entry name" value="TRANSMEMBRANE PROTEIN 254"/>
    <property type="match status" value="1"/>
</dbReference>
<keyword evidence="8" id="KW-1185">Reference proteome</keyword>
<dbReference type="PANTHER" id="PTHR34104">
    <property type="entry name" value="TRANSMEMBRANE PROTEIN 254"/>
    <property type="match status" value="1"/>
</dbReference>
<evidence type="ECO:0000313" key="7">
    <source>
        <dbReference type="EMBL" id="CAH2321744.1"/>
    </source>
</evidence>
<organism evidence="7 8">
    <name type="scientific">Pelobates cultripes</name>
    <name type="common">Western spadefoot toad</name>
    <dbReference type="NCBI Taxonomy" id="61616"/>
    <lineage>
        <taxon>Eukaryota</taxon>
        <taxon>Metazoa</taxon>
        <taxon>Chordata</taxon>
        <taxon>Craniata</taxon>
        <taxon>Vertebrata</taxon>
        <taxon>Euteleostomi</taxon>
        <taxon>Amphibia</taxon>
        <taxon>Batrachia</taxon>
        <taxon>Anura</taxon>
        <taxon>Pelobatoidea</taxon>
        <taxon>Pelobatidae</taxon>
        <taxon>Pelobates</taxon>
    </lineage>
</organism>
<dbReference type="EMBL" id="OW240922">
    <property type="protein sequence ID" value="CAH2321744.1"/>
    <property type="molecule type" value="Genomic_DNA"/>
</dbReference>
<dbReference type="AlphaFoldDB" id="A0AAD1T8X6"/>
<feature type="transmembrane region" description="Helical" evidence="6">
    <location>
        <begin position="15"/>
        <end position="34"/>
    </location>
</feature>
<comment type="subcellular location">
    <subcellularLocation>
        <location evidence="1">Membrane</location>
        <topology evidence="1">Multi-pass membrane protein</topology>
    </subcellularLocation>
</comment>
<feature type="transmembrane region" description="Helical" evidence="6">
    <location>
        <begin position="97"/>
        <end position="115"/>
    </location>
</feature>
<evidence type="ECO:0000256" key="3">
    <source>
        <dbReference type="ARBA" id="ARBA00022989"/>
    </source>
</evidence>
<keyword evidence="2 6" id="KW-0812">Transmembrane</keyword>
<proteinExistence type="predicted"/>
<protein>
    <recommendedName>
        <fullName evidence="5">Transmembrane protein 254</fullName>
    </recommendedName>
</protein>